<feature type="transmembrane region" description="Helical" evidence="1">
    <location>
        <begin position="21"/>
        <end position="39"/>
    </location>
</feature>
<organism evidence="2 3">
    <name type="scientific">Thalassospira lucentensis</name>
    <dbReference type="NCBI Taxonomy" id="168935"/>
    <lineage>
        <taxon>Bacteria</taxon>
        <taxon>Pseudomonadati</taxon>
        <taxon>Pseudomonadota</taxon>
        <taxon>Alphaproteobacteria</taxon>
        <taxon>Rhodospirillales</taxon>
        <taxon>Thalassospiraceae</taxon>
        <taxon>Thalassospira</taxon>
    </lineage>
</organism>
<dbReference type="AlphaFoldDB" id="A0A154LBB3"/>
<keyword evidence="1" id="KW-1133">Transmembrane helix</keyword>
<dbReference type="RefSeq" id="WP_062948341.1">
    <property type="nucleotide sequence ID" value="NZ_LPVY01000002.1"/>
</dbReference>
<keyword evidence="1" id="KW-0812">Transmembrane</keyword>
<evidence type="ECO:0000256" key="1">
    <source>
        <dbReference type="SAM" id="Phobius"/>
    </source>
</evidence>
<keyword evidence="1" id="KW-0472">Membrane</keyword>
<gene>
    <name evidence="2" type="ORF">AUP42_10025</name>
</gene>
<protein>
    <recommendedName>
        <fullName evidence="4">SGNH/GDSL hydrolase family protein</fullName>
    </recommendedName>
</protein>
<dbReference type="GO" id="GO:0016788">
    <property type="term" value="F:hydrolase activity, acting on ester bonds"/>
    <property type="evidence" value="ECO:0007669"/>
    <property type="project" value="UniProtKB-ARBA"/>
</dbReference>
<evidence type="ECO:0000313" key="3">
    <source>
        <dbReference type="Proteomes" id="UP000076335"/>
    </source>
</evidence>
<dbReference type="Gene3D" id="3.40.50.1110">
    <property type="entry name" value="SGNH hydrolase"/>
    <property type="match status" value="1"/>
</dbReference>
<sequence>MKITARVKNGIYLVSTRLFQFFIVLCLIGGFLDIMIPIVEHSTSVLTKKFTELQRPAQIEPGSVNDVIEKLPALPVLRIPGIEGVLKEHHSPGINISADGMRSNGQPLPQNVKSTVFLLGSSPAWGYRIADHQTLSAHLERNLVNTRVENYAGLAQNLAGNTLRWHLLDKKNPKPDLVIISGASTDIGLNCHAQYNIRNVKNINHDSKNFYYNLYKKFLSKNKEYDDFICDTKINQEIAVEQSIIAVKNAVNFAREQGIPFYIVYLPTPYDGFSNNENLLNVGEFGAHLTTKQHVFSLHYKALLELNIPELIDLSQALPPDQVYFLDKGSHLSGNGNKILASKIADRIRKDYPSISE</sequence>
<dbReference type="EMBL" id="LPVY01000002">
    <property type="protein sequence ID" value="KZB69206.1"/>
    <property type="molecule type" value="Genomic_DNA"/>
</dbReference>
<comment type="caution">
    <text evidence="2">The sequence shown here is derived from an EMBL/GenBank/DDBJ whole genome shotgun (WGS) entry which is preliminary data.</text>
</comment>
<dbReference type="SUPFAM" id="SSF52266">
    <property type="entry name" value="SGNH hydrolase"/>
    <property type="match status" value="1"/>
</dbReference>
<dbReference type="Proteomes" id="UP000076335">
    <property type="component" value="Unassembled WGS sequence"/>
</dbReference>
<name>A0A154LBB3_9PROT</name>
<evidence type="ECO:0008006" key="4">
    <source>
        <dbReference type="Google" id="ProtNLM"/>
    </source>
</evidence>
<accession>A0A154LBB3</accession>
<dbReference type="InterPro" id="IPR036514">
    <property type="entry name" value="SGNH_hydro_sf"/>
</dbReference>
<proteinExistence type="predicted"/>
<reference evidence="2 3" key="1">
    <citation type="submission" date="2015-12" db="EMBL/GenBank/DDBJ databases">
        <title>Genome sequence of Thalassospira lucentensis MCCC 1A02072.</title>
        <authorList>
            <person name="Lu L."/>
            <person name="Lai Q."/>
            <person name="Shao Z."/>
            <person name="Qian P."/>
        </authorList>
    </citation>
    <scope>NUCLEOTIDE SEQUENCE [LARGE SCALE GENOMIC DNA]</scope>
    <source>
        <strain evidence="2 3">MCCC 1A02072</strain>
    </source>
</reference>
<dbReference type="OrthoDB" id="8480707at2"/>
<evidence type="ECO:0000313" key="2">
    <source>
        <dbReference type="EMBL" id="KZB69206.1"/>
    </source>
</evidence>